<feature type="signal peptide" evidence="2">
    <location>
        <begin position="1"/>
        <end position="25"/>
    </location>
</feature>
<reference evidence="3 4" key="1">
    <citation type="submission" date="2020-04" db="EMBL/GenBank/DDBJ databases">
        <title>Novosphingobium sp. TW-4 isolated from soil.</title>
        <authorList>
            <person name="Dahal R.H."/>
            <person name="Chaudhary D.K."/>
        </authorList>
    </citation>
    <scope>NUCLEOTIDE SEQUENCE [LARGE SCALE GENOMIC DNA]</scope>
    <source>
        <strain evidence="3 4">TW-4</strain>
    </source>
</reference>
<proteinExistence type="predicted"/>
<dbReference type="EMBL" id="JABBGM010000002">
    <property type="protein sequence ID" value="NML92966.1"/>
    <property type="molecule type" value="Genomic_DNA"/>
</dbReference>
<evidence type="ECO:0000313" key="3">
    <source>
        <dbReference type="EMBL" id="NML92966.1"/>
    </source>
</evidence>
<gene>
    <name evidence="3" type="ORF">HHL27_04690</name>
</gene>
<dbReference type="RefSeq" id="WP_169492237.1">
    <property type="nucleotide sequence ID" value="NZ_AP029021.1"/>
</dbReference>
<keyword evidence="2" id="KW-0732">Signal</keyword>
<evidence type="ECO:0000256" key="2">
    <source>
        <dbReference type="SAM" id="SignalP"/>
    </source>
</evidence>
<feature type="chain" id="PRO_5031508847" description="Biopolymer transporter ExbD" evidence="2">
    <location>
        <begin position="26"/>
        <end position="141"/>
    </location>
</feature>
<protein>
    <recommendedName>
        <fullName evidence="5">Biopolymer transporter ExbD</fullName>
    </recommendedName>
</protein>
<accession>A0A7Y0BM17</accession>
<name>A0A7Y0BM17_9SPHN</name>
<feature type="compositionally biased region" description="Pro residues" evidence="1">
    <location>
        <begin position="35"/>
        <end position="44"/>
    </location>
</feature>
<dbReference type="Proteomes" id="UP000583556">
    <property type="component" value="Unassembled WGS sequence"/>
</dbReference>
<feature type="region of interest" description="Disordered" evidence="1">
    <location>
        <begin position="119"/>
        <end position="141"/>
    </location>
</feature>
<keyword evidence="4" id="KW-1185">Reference proteome</keyword>
<dbReference type="AlphaFoldDB" id="A0A7Y0BM17"/>
<evidence type="ECO:0008006" key="5">
    <source>
        <dbReference type="Google" id="ProtNLM"/>
    </source>
</evidence>
<comment type="caution">
    <text evidence="3">The sequence shown here is derived from an EMBL/GenBank/DDBJ whole genome shotgun (WGS) entry which is preliminary data.</text>
</comment>
<feature type="region of interest" description="Disordered" evidence="1">
    <location>
        <begin position="30"/>
        <end position="55"/>
    </location>
</feature>
<evidence type="ECO:0000256" key="1">
    <source>
        <dbReference type="SAM" id="MobiDB-lite"/>
    </source>
</evidence>
<evidence type="ECO:0000313" key="4">
    <source>
        <dbReference type="Proteomes" id="UP000583556"/>
    </source>
</evidence>
<organism evidence="3 4">
    <name type="scientific">Novosphingobium olei</name>
    <dbReference type="NCBI Taxonomy" id="2728851"/>
    <lineage>
        <taxon>Bacteria</taxon>
        <taxon>Pseudomonadati</taxon>
        <taxon>Pseudomonadota</taxon>
        <taxon>Alphaproteobacteria</taxon>
        <taxon>Sphingomonadales</taxon>
        <taxon>Sphingomonadaceae</taxon>
        <taxon>Novosphingobium</taxon>
    </lineage>
</organism>
<sequence length="141" mass="14810">MRPSLTWQTILADLSLILFMVTASALSDPAAAPAAKPPLPPPAPKVMTASPQGEPVGVWREAPGMPALAQWITQEGADPRLRATVLVRETGDARRALDHAQRLVAQLGPLEPHARVVVEPSGRDGAGATVTLGYDADPATR</sequence>